<keyword evidence="1" id="KW-0812">Transmembrane</keyword>
<evidence type="ECO:0000313" key="3">
    <source>
        <dbReference type="Proteomes" id="UP000184074"/>
    </source>
</evidence>
<protein>
    <submittedName>
        <fullName evidence="2">Uncharacterized protein</fullName>
    </submittedName>
</protein>
<gene>
    <name evidence="2" type="ORF">SAMN05444003_0784</name>
</gene>
<dbReference type="STRING" id="1508389.SAMN05444003_0784"/>
<feature type="transmembrane region" description="Helical" evidence="1">
    <location>
        <begin position="12"/>
        <end position="37"/>
    </location>
</feature>
<dbReference type="AlphaFoldDB" id="A0A1M5MDY1"/>
<evidence type="ECO:0000256" key="1">
    <source>
        <dbReference type="SAM" id="Phobius"/>
    </source>
</evidence>
<dbReference type="RefSeq" id="WP_072899456.1">
    <property type="nucleotide sequence ID" value="NZ_FQXB01000001.1"/>
</dbReference>
<name>A0A1M5MDY1_9RHOB</name>
<feature type="transmembrane region" description="Helical" evidence="1">
    <location>
        <begin position="73"/>
        <end position="91"/>
    </location>
</feature>
<dbReference type="Proteomes" id="UP000184074">
    <property type="component" value="Unassembled WGS sequence"/>
</dbReference>
<keyword evidence="1" id="KW-1133">Transmembrane helix</keyword>
<keyword evidence="3" id="KW-1185">Reference proteome</keyword>
<keyword evidence="1" id="KW-0472">Membrane</keyword>
<organism evidence="2 3">
    <name type="scientific">Cognatiyoonia sediminum</name>
    <dbReference type="NCBI Taxonomy" id="1508389"/>
    <lineage>
        <taxon>Bacteria</taxon>
        <taxon>Pseudomonadati</taxon>
        <taxon>Pseudomonadota</taxon>
        <taxon>Alphaproteobacteria</taxon>
        <taxon>Rhodobacterales</taxon>
        <taxon>Paracoccaceae</taxon>
        <taxon>Cognatiyoonia</taxon>
    </lineage>
</organism>
<sequence length="98" mass="10780">MTLISFISVLTLVVGFIIPLRWGVFGFLGGALLLFVVQAGINTSMGFEGTSIEESLLLFNGSYASYIGFNLQITYRAFAIPLLLLGAVMVYRHSLRRD</sequence>
<reference evidence="2 3" key="1">
    <citation type="submission" date="2016-11" db="EMBL/GenBank/DDBJ databases">
        <authorList>
            <person name="Jaros S."/>
            <person name="Januszkiewicz K."/>
            <person name="Wedrychowicz H."/>
        </authorList>
    </citation>
    <scope>NUCLEOTIDE SEQUENCE [LARGE SCALE GENOMIC DNA]</scope>
    <source>
        <strain evidence="2 3">DSM 28715</strain>
    </source>
</reference>
<dbReference type="EMBL" id="FQXB01000001">
    <property type="protein sequence ID" value="SHG75550.1"/>
    <property type="molecule type" value="Genomic_DNA"/>
</dbReference>
<dbReference type="OrthoDB" id="7873630at2"/>
<evidence type="ECO:0000313" key="2">
    <source>
        <dbReference type="EMBL" id="SHG75550.1"/>
    </source>
</evidence>
<accession>A0A1M5MDY1</accession>
<proteinExistence type="predicted"/>